<feature type="transmembrane region" description="Helical" evidence="6">
    <location>
        <begin position="268"/>
        <end position="287"/>
    </location>
</feature>
<dbReference type="Pfam" id="PF00916">
    <property type="entry name" value="Sulfate_transp"/>
    <property type="match status" value="1"/>
</dbReference>
<dbReference type="KEGG" id="lak:106161064"/>
<dbReference type="CDD" id="cd07042">
    <property type="entry name" value="STAS_SulP_like_sulfate_transporter"/>
    <property type="match status" value="1"/>
</dbReference>
<evidence type="ECO:0000313" key="12">
    <source>
        <dbReference type="RefSeq" id="XP_013393371.1"/>
    </source>
</evidence>
<dbReference type="OrthoDB" id="288203at2759"/>
<evidence type="ECO:0000313" key="9">
    <source>
        <dbReference type="RefSeq" id="XP_013393367.1"/>
    </source>
</evidence>
<dbReference type="RefSeq" id="XP_013393367.1">
    <property type="nucleotide sequence ID" value="XM_013537913.1"/>
</dbReference>
<dbReference type="RefSeq" id="XP_013393371.1">
    <property type="nucleotide sequence ID" value="XM_013537917.2"/>
</dbReference>
<feature type="transmembrane region" description="Helical" evidence="6">
    <location>
        <begin position="323"/>
        <end position="343"/>
    </location>
</feature>
<dbReference type="GO" id="GO:0055085">
    <property type="term" value="P:transmembrane transport"/>
    <property type="evidence" value="ECO:0007669"/>
    <property type="project" value="InterPro"/>
</dbReference>
<dbReference type="PANTHER" id="PTHR11814">
    <property type="entry name" value="SULFATE TRANSPORTER"/>
    <property type="match status" value="1"/>
</dbReference>
<dbReference type="InterPro" id="IPR036513">
    <property type="entry name" value="STAS_dom_sf"/>
</dbReference>
<dbReference type="NCBIfam" id="TIGR00815">
    <property type="entry name" value="sulP"/>
    <property type="match status" value="1"/>
</dbReference>
<dbReference type="STRING" id="7574.A0A1S3I529"/>
<dbReference type="InterPro" id="IPR011547">
    <property type="entry name" value="SLC26A/SulP_dom"/>
</dbReference>
<accession>A0A1S3I529</accession>
<dbReference type="AlphaFoldDB" id="A0A1S3I529"/>
<feature type="transmembrane region" description="Helical" evidence="6">
    <location>
        <begin position="440"/>
        <end position="460"/>
    </location>
</feature>
<organism evidence="8 13">
    <name type="scientific">Lingula anatina</name>
    <name type="common">Brachiopod</name>
    <name type="synonym">Lingula unguis</name>
    <dbReference type="NCBI Taxonomy" id="7574"/>
    <lineage>
        <taxon>Eukaryota</taxon>
        <taxon>Metazoa</taxon>
        <taxon>Spiralia</taxon>
        <taxon>Lophotrochozoa</taxon>
        <taxon>Brachiopoda</taxon>
        <taxon>Linguliformea</taxon>
        <taxon>Lingulata</taxon>
        <taxon>Lingulida</taxon>
        <taxon>Linguloidea</taxon>
        <taxon>Lingulidae</taxon>
        <taxon>Lingula</taxon>
    </lineage>
</organism>
<dbReference type="SUPFAM" id="SSF52091">
    <property type="entry name" value="SpoIIaa-like"/>
    <property type="match status" value="1"/>
</dbReference>
<keyword evidence="4 6" id="KW-0472">Membrane</keyword>
<gene>
    <name evidence="9 10 11 12 13" type="primary">LOC106161064</name>
</gene>
<dbReference type="GO" id="GO:0016020">
    <property type="term" value="C:membrane"/>
    <property type="evidence" value="ECO:0007669"/>
    <property type="project" value="UniProtKB-SubCell"/>
</dbReference>
<feature type="compositionally biased region" description="Basic and acidic residues" evidence="5">
    <location>
        <begin position="654"/>
        <end position="667"/>
    </location>
</feature>
<dbReference type="InterPro" id="IPR002645">
    <property type="entry name" value="STAS_dom"/>
</dbReference>
<dbReference type="OMA" id="LEARYIC"/>
<evidence type="ECO:0000256" key="6">
    <source>
        <dbReference type="SAM" id="Phobius"/>
    </source>
</evidence>
<feature type="transmembrane region" description="Helical" evidence="6">
    <location>
        <begin position="480"/>
        <end position="513"/>
    </location>
</feature>
<evidence type="ECO:0000256" key="3">
    <source>
        <dbReference type="ARBA" id="ARBA00022989"/>
    </source>
</evidence>
<keyword evidence="8" id="KW-1185">Reference proteome</keyword>
<feature type="transmembrane region" description="Helical" evidence="6">
    <location>
        <begin position="134"/>
        <end position="155"/>
    </location>
</feature>
<evidence type="ECO:0000313" key="13">
    <source>
        <dbReference type="RefSeq" id="XP_013393372.1"/>
    </source>
</evidence>
<feature type="transmembrane region" description="Helical" evidence="6">
    <location>
        <begin position="549"/>
        <end position="566"/>
    </location>
</feature>
<dbReference type="RefSeq" id="XP_013393370.1">
    <property type="nucleotide sequence ID" value="XM_013537916.2"/>
</dbReference>
<dbReference type="GeneID" id="106161064"/>
<feature type="transmembrane region" description="Helical" evidence="6">
    <location>
        <begin position="355"/>
        <end position="384"/>
    </location>
</feature>
<feature type="transmembrane region" description="Helical" evidence="6">
    <location>
        <begin position="404"/>
        <end position="428"/>
    </location>
</feature>
<feature type="compositionally biased region" description="Basic and acidic residues" evidence="5">
    <location>
        <begin position="635"/>
        <end position="645"/>
    </location>
</feature>
<dbReference type="Pfam" id="PF01740">
    <property type="entry name" value="STAS"/>
    <property type="match status" value="1"/>
</dbReference>
<dbReference type="Proteomes" id="UP000085678">
    <property type="component" value="Unplaced"/>
</dbReference>
<feature type="compositionally biased region" description="Polar residues" evidence="5">
    <location>
        <begin position="1"/>
        <end position="10"/>
    </location>
</feature>
<protein>
    <submittedName>
        <fullName evidence="9 10">Sulfate transporter</fullName>
    </submittedName>
</protein>
<feature type="region of interest" description="Disordered" evidence="5">
    <location>
        <begin position="635"/>
        <end position="667"/>
    </location>
</feature>
<feature type="region of interest" description="Disordered" evidence="5">
    <location>
        <begin position="1"/>
        <end position="57"/>
    </location>
</feature>
<evidence type="ECO:0000313" key="10">
    <source>
        <dbReference type="RefSeq" id="XP_013393368.1"/>
    </source>
</evidence>
<evidence type="ECO:0000256" key="4">
    <source>
        <dbReference type="ARBA" id="ARBA00023136"/>
    </source>
</evidence>
<reference evidence="9 10" key="1">
    <citation type="submission" date="2025-04" db="UniProtKB">
        <authorList>
            <consortium name="RefSeq"/>
        </authorList>
    </citation>
    <scope>IDENTIFICATION</scope>
    <source>
        <tissue evidence="9 10">Gonads</tissue>
    </source>
</reference>
<proteinExistence type="predicted"/>
<evidence type="ECO:0000313" key="8">
    <source>
        <dbReference type="Proteomes" id="UP000085678"/>
    </source>
</evidence>
<keyword evidence="2 6" id="KW-0812">Transmembrane</keyword>
<comment type="subcellular location">
    <subcellularLocation>
        <location evidence="1">Membrane</location>
        <topology evidence="1">Multi-pass membrane protein</topology>
    </subcellularLocation>
</comment>
<dbReference type="PROSITE" id="PS50801">
    <property type="entry name" value="STAS"/>
    <property type="match status" value="1"/>
</dbReference>
<feature type="transmembrane region" description="Helical" evidence="6">
    <location>
        <begin position="240"/>
        <end position="262"/>
    </location>
</feature>
<dbReference type="Gene3D" id="3.30.750.24">
    <property type="entry name" value="STAS domain"/>
    <property type="match status" value="1"/>
</dbReference>
<dbReference type="RefSeq" id="XP_013393372.1">
    <property type="nucleotide sequence ID" value="XM_013537918.1"/>
</dbReference>
<name>A0A1S3I529_LINAN</name>
<evidence type="ECO:0000259" key="7">
    <source>
        <dbReference type="PROSITE" id="PS50801"/>
    </source>
</evidence>
<evidence type="ECO:0000256" key="2">
    <source>
        <dbReference type="ARBA" id="ARBA00022692"/>
    </source>
</evidence>
<dbReference type="RefSeq" id="XP_013393368.1">
    <property type="nucleotide sequence ID" value="XM_013537914.2"/>
</dbReference>
<keyword evidence="3 6" id="KW-1133">Transmembrane helix</keyword>
<dbReference type="InterPro" id="IPR001902">
    <property type="entry name" value="SLC26A/SulP_fam"/>
</dbReference>
<evidence type="ECO:0000256" key="5">
    <source>
        <dbReference type="SAM" id="MobiDB-lite"/>
    </source>
</evidence>
<feature type="compositionally biased region" description="Basic and acidic residues" evidence="5">
    <location>
        <begin position="32"/>
        <end position="45"/>
    </location>
</feature>
<evidence type="ECO:0000256" key="1">
    <source>
        <dbReference type="ARBA" id="ARBA00004141"/>
    </source>
</evidence>
<sequence length="781" mass="85680">MKKTAHSGSQPWLPRFGDLDKQSSMPLLTTEELERKEVQNDKDSTPVKMGSTSGQGNGHFNNGVTPHGHGTHEILTMEAFHQQHQPEFPTFSAKTEIKKKIAKNCTGSKDCVLKVLFTLFPFLNVLRTYKIREYLVGDIVSGLSVGVLHIAQGMGFGLLASLQPIHGLYSSFFPVLLYFIFGTSRHISFGTMALTAILVAEVVDREYPKFIDPMTLDSNLSLNATVDGGTMDDEILEVKVGIAMALTLLCGIIQVGMGIFRLGFVTTYLSDAFVGGFTTGAAFHITTSQVKTMLGLKIKGFSGPFMLILTYVEVFKNIAKTNILSLVISALCIIVIISVKICINQRFSHKLKVPIPIDLIIMIIMTLVSHFANLNANFGVAVIGSVPQGFPPPRVPPLEHAGNFAVESLVLAIVGFAISISMAKVFTVKYHYQLDNNQELLAYGLSNGISSFFRCFVSAVAPPRCMLHDSTGGKTMVHSVVSAILVFIVIMAISPLLVSVPKCVLASIIVAAMQKLLMQFEHLPALWRVSACDFFIWLVTWLAVVVLDISMGLGIGLGFSFITVVIRTQFAKGFTLTKTDGMDNFVSAQHYPEIKDLSSSSIKIFQFQSALYFANVELFKDKLFKLVGKPEEEKTDGDVEREMKEVNGSPVANGKEDEVDGKGDVDSAQKEDGILTSVSSSTESINQFVLIIDCARIVFIDSAGIKCLRLLYNEYKSLGITVFMAGCTEEVYLTLQNGNFFDTFPPSNVFMSLQDAYDMALSVETGDRRQDQNDAPCQTRM</sequence>
<feature type="transmembrane region" description="Helical" evidence="6">
    <location>
        <begin position="294"/>
        <end position="311"/>
    </location>
</feature>
<feature type="domain" description="STAS" evidence="7">
    <location>
        <begin position="601"/>
        <end position="760"/>
    </location>
</feature>
<evidence type="ECO:0000313" key="11">
    <source>
        <dbReference type="RefSeq" id="XP_013393370.1"/>
    </source>
</evidence>